<reference evidence="2" key="2">
    <citation type="submission" date="2023-02" db="EMBL/GenBank/DDBJ databases">
        <authorList>
            <person name="Sun Q."/>
            <person name="Mori K."/>
        </authorList>
    </citation>
    <scope>NUCLEOTIDE SEQUENCE</scope>
    <source>
        <strain evidence="2">NBRC 112290</strain>
    </source>
</reference>
<dbReference type="EMBL" id="BSUM01000001">
    <property type="protein sequence ID" value="GMA32509.1"/>
    <property type="molecule type" value="Genomic_DNA"/>
</dbReference>
<keyword evidence="3" id="KW-1185">Reference proteome</keyword>
<evidence type="ECO:0000313" key="2">
    <source>
        <dbReference type="EMBL" id="GMA32509.1"/>
    </source>
</evidence>
<feature type="compositionally biased region" description="Low complexity" evidence="1">
    <location>
        <begin position="46"/>
        <end position="60"/>
    </location>
</feature>
<dbReference type="RefSeq" id="WP_284251189.1">
    <property type="nucleotide sequence ID" value="NZ_BSUM01000001.1"/>
</dbReference>
<dbReference type="Proteomes" id="UP001157161">
    <property type="component" value="Unassembled WGS sequence"/>
</dbReference>
<name>A0AA37XG51_9MICO</name>
<evidence type="ECO:0000256" key="1">
    <source>
        <dbReference type="SAM" id="MobiDB-lite"/>
    </source>
</evidence>
<proteinExistence type="predicted"/>
<evidence type="ECO:0000313" key="3">
    <source>
        <dbReference type="Proteomes" id="UP001157161"/>
    </source>
</evidence>
<sequence length="380" mass="39466">MTHEDAPSPRRLPGRMVAVGLAGVLLGVGGTAAVVAASDRHPPPSAEGEAAGSAEGASPSTEVGATDAVETEAVEVDHDGSQMRPDYAPTLDDREVWPLPQRSTFSSSFDAQPGVAELYALDAVTSSTSERVTELATALGMVGTPELVDGTWRLTDGTKELTVGGPDDGSLGYSFTNGQAQQPCDGCATPGGTAEAAEAALRELLAGIGLPSEDFEYEVGTVSEGAPAIVSAMRVLDGRLVELAHALHSGPSGTTTASGSLADLVPLREVQTVSEGEAVQRLNDPRFGAARTGWPGGEDPWPVLEPGQAVPQPRTPTSDEPVRWPVDEVEIISARPTLVARPQPDFTVIMLPSFTFTDADGGTWTVPTSVADAEIDFRFD</sequence>
<accession>A0AA37XG51</accession>
<dbReference type="AlphaFoldDB" id="A0AA37XG51"/>
<gene>
    <name evidence="2" type="ORF">GCM10025875_25010</name>
</gene>
<protein>
    <submittedName>
        <fullName evidence="2">Uncharacterized protein</fullName>
    </submittedName>
</protein>
<reference evidence="2" key="1">
    <citation type="journal article" date="2014" name="Int. J. Syst. Evol. Microbiol.">
        <title>Complete genome sequence of Corynebacterium casei LMG S-19264T (=DSM 44701T), isolated from a smear-ripened cheese.</title>
        <authorList>
            <consortium name="US DOE Joint Genome Institute (JGI-PGF)"/>
            <person name="Walter F."/>
            <person name="Albersmeier A."/>
            <person name="Kalinowski J."/>
            <person name="Ruckert C."/>
        </authorList>
    </citation>
    <scope>NUCLEOTIDE SEQUENCE</scope>
    <source>
        <strain evidence="2">NBRC 112290</strain>
    </source>
</reference>
<feature type="region of interest" description="Disordered" evidence="1">
    <location>
        <begin position="36"/>
        <end position="93"/>
    </location>
</feature>
<organism evidence="2 3">
    <name type="scientific">Litorihabitans aurantiacus</name>
    <dbReference type="NCBI Taxonomy" id="1930061"/>
    <lineage>
        <taxon>Bacteria</taxon>
        <taxon>Bacillati</taxon>
        <taxon>Actinomycetota</taxon>
        <taxon>Actinomycetes</taxon>
        <taxon>Micrococcales</taxon>
        <taxon>Beutenbergiaceae</taxon>
        <taxon>Litorihabitans</taxon>
    </lineage>
</organism>
<comment type="caution">
    <text evidence="2">The sequence shown here is derived from an EMBL/GenBank/DDBJ whole genome shotgun (WGS) entry which is preliminary data.</text>
</comment>